<gene>
    <name evidence="2" type="ORF">AVDCRST_MAG65-57</name>
</gene>
<reference evidence="2" key="1">
    <citation type="submission" date="2020-02" db="EMBL/GenBank/DDBJ databases">
        <authorList>
            <person name="Meier V. D."/>
        </authorList>
    </citation>
    <scope>NUCLEOTIDE SEQUENCE</scope>
    <source>
        <strain evidence="2">AVDCRST_MAG65</strain>
    </source>
</reference>
<evidence type="ECO:0000313" key="2">
    <source>
        <dbReference type="EMBL" id="CAA9463874.1"/>
    </source>
</evidence>
<feature type="non-terminal residue" evidence="2">
    <location>
        <position position="1"/>
    </location>
</feature>
<proteinExistence type="predicted"/>
<dbReference type="AlphaFoldDB" id="A0A6J4RCK2"/>
<accession>A0A6J4RCK2</accession>
<organism evidence="2">
    <name type="scientific">uncultured Solirubrobacteraceae bacterium</name>
    <dbReference type="NCBI Taxonomy" id="1162706"/>
    <lineage>
        <taxon>Bacteria</taxon>
        <taxon>Bacillati</taxon>
        <taxon>Actinomycetota</taxon>
        <taxon>Thermoleophilia</taxon>
        <taxon>Solirubrobacterales</taxon>
        <taxon>Solirubrobacteraceae</taxon>
        <taxon>environmental samples</taxon>
    </lineage>
</organism>
<protein>
    <submittedName>
        <fullName evidence="2">Uncharacterized protein</fullName>
    </submittedName>
</protein>
<name>A0A6J4RCK2_9ACTN</name>
<evidence type="ECO:0000256" key="1">
    <source>
        <dbReference type="SAM" id="MobiDB-lite"/>
    </source>
</evidence>
<feature type="compositionally biased region" description="Basic and acidic residues" evidence="1">
    <location>
        <begin position="10"/>
        <end position="21"/>
    </location>
</feature>
<feature type="non-terminal residue" evidence="2">
    <location>
        <position position="117"/>
    </location>
</feature>
<dbReference type="EMBL" id="CADCVL010000010">
    <property type="protein sequence ID" value="CAA9463874.1"/>
    <property type="molecule type" value="Genomic_DNA"/>
</dbReference>
<sequence length="117" mass="14228">ARRARRGSPRPRDHGRRAGDALLERGSGVRALRRRLLRRSGGRAASVAAGRQHARHVGRLDVRGGRRLRLGGGLRRRRLRRGRRLRRRWRLRRRKLRGWRLRRRRRWRGLRRRRRLL</sequence>
<feature type="region of interest" description="Disordered" evidence="1">
    <location>
        <begin position="1"/>
        <end position="21"/>
    </location>
</feature>